<evidence type="ECO:0000259" key="1">
    <source>
        <dbReference type="Pfam" id="PF00188"/>
    </source>
</evidence>
<dbReference type="AlphaFoldDB" id="A0A4Y8IEG4"/>
<dbReference type="SUPFAM" id="SSF55797">
    <property type="entry name" value="PR-1-like"/>
    <property type="match status" value="1"/>
</dbReference>
<comment type="caution">
    <text evidence="2">The sequence shown here is derived from an EMBL/GenBank/DDBJ whole genome shotgun (WGS) entry which is preliminary data.</text>
</comment>
<protein>
    <recommendedName>
        <fullName evidence="1">SCP domain-containing protein</fullName>
    </recommendedName>
</protein>
<dbReference type="InterPro" id="IPR014258">
    <property type="entry name" value="CAP_domain_YkwD-like"/>
</dbReference>
<dbReference type="OrthoDB" id="9783944at2"/>
<keyword evidence="3" id="KW-1185">Reference proteome</keyword>
<dbReference type="PANTHER" id="PTHR31157:SF1">
    <property type="entry name" value="SCP DOMAIN-CONTAINING PROTEIN"/>
    <property type="match status" value="1"/>
</dbReference>
<reference evidence="2 3" key="1">
    <citation type="submission" date="2019-03" db="EMBL/GenBank/DDBJ databases">
        <authorList>
            <person name="He R.-H."/>
        </authorList>
    </citation>
    <scope>NUCLEOTIDE SEQUENCE [LARGE SCALE GENOMIC DNA]</scope>
    <source>
        <strain evidence="3">SH 714</strain>
    </source>
</reference>
<dbReference type="EMBL" id="SOPW01000026">
    <property type="protein sequence ID" value="TFB13396.1"/>
    <property type="molecule type" value="Genomic_DNA"/>
</dbReference>
<feature type="domain" description="SCP" evidence="1">
    <location>
        <begin position="95"/>
        <end position="209"/>
    </location>
</feature>
<evidence type="ECO:0000313" key="2">
    <source>
        <dbReference type="EMBL" id="TFB13396.1"/>
    </source>
</evidence>
<dbReference type="Gene3D" id="3.40.33.10">
    <property type="entry name" value="CAP"/>
    <property type="match status" value="1"/>
</dbReference>
<sequence>MFNNANGEGVKSAQETSSFEVAVDRAEHLITSVDWVEVTDKAIKGLSQAAMMLSNYLENGEEGSVVIPTYQESVTEQNDKRDDNQVHSFERRVHELVNEERAKEGLEPLEFSVDVSHVARAKSQDMAKNNYFSHESPTYGSPFEMMTEFGVHYWSAGENIAMGQRTPEQVMDGWMNSDGHRANILQEKFTHIGVGLVQDNGTYYWTQMFIGK</sequence>
<proteinExistence type="predicted"/>
<dbReference type="InterPro" id="IPR035940">
    <property type="entry name" value="CAP_sf"/>
</dbReference>
<accession>A0A4Y8IEG4</accession>
<name>A0A4Y8IEG4_9BACI</name>
<evidence type="ECO:0000313" key="3">
    <source>
        <dbReference type="Proteomes" id="UP000297975"/>
    </source>
</evidence>
<dbReference type="InterPro" id="IPR014044">
    <property type="entry name" value="CAP_dom"/>
</dbReference>
<dbReference type="Pfam" id="PF00188">
    <property type="entry name" value="CAP"/>
    <property type="match status" value="1"/>
</dbReference>
<dbReference type="PANTHER" id="PTHR31157">
    <property type="entry name" value="SCP DOMAIN-CONTAINING PROTEIN"/>
    <property type="match status" value="1"/>
</dbReference>
<dbReference type="Proteomes" id="UP000297975">
    <property type="component" value="Unassembled WGS sequence"/>
</dbReference>
<gene>
    <name evidence="2" type="ORF">E3U55_16105</name>
</gene>
<dbReference type="CDD" id="cd05379">
    <property type="entry name" value="CAP_bacterial"/>
    <property type="match status" value="1"/>
</dbReference>
<dbReference type="NCBIfam" id="TIGR02909">
    <property type="entry name" value="spore_YkwD"/>
    <property type="match status" value="1"/>
</dbReference>
<organism evidence="2 3">
    <name type="scientific">Filobacillus milosensis</name>
    <dbReference type="NCBI Taxonomy" id="94137"/>
    <lineage>
        <taxon>Bacteria</taxon>
        <taxon>Bacillati</taxon>
        <taxon>Bacillota</taxon>
        <taxon>Bacilli</taxon>
        <taxon>Bacillales</taxon>
        <taxon>Bacillaceae</taxon>
        <taxon>Filobacillus</taxon>
    </lineage>
</organism>